<accession>A0ABQ3XGG8</accession>
<dbReference type="InterPro" id="IPR019587">
    <property type="entry name" value="Polyketide_cyclase/dehydratase"/>
</dbReference>
<comment type="caution">
    <text evidence="1">The sequence shown here is derived from an EMBL/GenBank/DDBJ whole genome shotgun (WGS) entry which is preliminary data.</text>
</comment>
<dbReference type="Proteomes" id="UP000612282">
    <property type="component" value="Unassembled WGS sequence"/>
</dbReference>
<dbReference type="CDD" id="cd07821">
    <property type="entry name" value="PYR_PYL_RCAR_like"/>
    <property type="match status" value="1"/>
</dbReference>
<dbReference type="EMBL" id="BOMG01000074">
    <property type="protein sequence ID" value="GID57608.1"/>
    <property type="molecule type" value="Genomic_DNA"/>
</dbReference>
<reference evidence="1 2" key="1">
    <citation type="submission" date="2021-01" db="EMBL/GenBank/DDBJ databases">
        <title>Whole genome shotgun sequence of Actinoplanes couchii NBRC 106145.</title>
        <authorList>
            <person name="Komaki H."/>
            <person name="Tamura T."/>
        </authorList>
    </citation>
    <scope>NUCLEOTIDE SEQUENCE [LARGE SCALE GENOMIC DNA]</scope>
    <source>
        <strain evidence="1 2">NBRC 106145</strain>
    </source>
</reference>
<evidence type="ECO:0000313" key="1">
    <source>
        <dbReference type="EMBL" id="GID57608.1"/>
    </source>
</evidence>
<evidence type="ECO:0008006" key="3">
    <source>
        <dbReference type="Google" id="ProtNLM"/>
    </source>
</evidence>
<dbReference type="Gene3D" id="3.30.530.20">
    <property type="match status" value="1"/>
</dbReference>
<organism evidence="1 2">
    <name type="scientific">Actinoplanes couchii</name>
    <dbReference type="NCBI Taxonomy" id="403638"/>
    <lineage>
        <taxon>Bacteria</taxon>
        <taxon>Bacillati</taxon>
        <taxon>Actinomycetota</taxon>
        <taxon>Actinomycetes</taxon>
        <taxon>Micromonosporales</taxon>
        <taxon>Micromonosporaceae</taxon>
        <taxon>Actinoplanes</taxon>
    </lineage>
</organism>
<sequence>MAVGVAASAAVVWDAVSDVGNVHRRMLPGRVADVVMDGDVRVLTMPDGHLVRELVLAVDHELRRMAYTVTDGQRLPLTYHHAAFQVFEDGEHSRLVWTTDVLPHPAAALVRPRVEIGIQEIKAVLEAGR</sequence>
<proteinExistence type="predicted"/>
<protein>
    <recommendedName>
        <fullName evidence="3">Polyketide cyclase/dehydrase</fullName>
    </recommendedName>
</protein>
<dbReference type="Pfam" id="PF10604">
    <property type="entry name" value="Polyketide_cyc2"/>
    <property type="match status" value="1"/>
</dbReference>
<gene>
    <name evidence="1" type="ORF">Aco03nite_060120</name>
</gene>
<dbReference type="InterPro" id="IPR023393">
    <property type="entry name" value="START-like_dom_sf"/>
</dbReference>
<evidence type="ECO:0000313" key="2">
    <source>
        <dbReference type="Proteomes" id="UP000612282"/>
    </source>
</evidence>
<keyword evidence="2" id="KW-1185">Reference proteome</keyword>
<name>A0ABQ3XGG8_9ACTN</name>
<dbReference type="SUPFAM" id="SSF55961">
    <property type="entry name" value="Bet v1-like"/>
    <property type="match status" value="1"/>
</dbReference>